<name>A0A4Q5LQM5_9BACT</name>
<evidence type="ECO:0000313" key="3">
    <source>
        <dbReference type="Proteomes" id="UP000293162"/>
    </source>
</evidence>
<gene>
    <name evidence="2" type="ORF">EWM59_26780</name>
</gene>
<dbReference type="AlphaFoldDB" id="A0A4Q5LQM5"/>
<keyword evidence="3" id="KW-1185">Reference proteome</keyword>
<comment type="caution">
    <text evidence="2">The sequence shown here is derived from an EMBL/GenBank/DDBJ whole genome shotgun (WGS) entry which is preliminary data.</text>
</comment>
<feature type="chain" id="PRO_5020394635" evidence="1">
    <location>
        <begin position="24"/>
        <end position="149"/>
    </location>
</feature>
<sequence length="149" mass="17373">MKKYKYFKPILILLLITSIPTFSQNFPEVKKEKTLLDFAFGMTNKEFIKHLNNLMTSYIIHDYRYDFNTGHHEFSYSFPVENLNSDFKVAEARIRAKPDPYLLSMVASIVPPIDSSNKGTQKLYEAFKKHYGKPIKPLKKERNASGVFL</sequence>
<evidence type="ECO:0000313" key="2">
    <source>
        <dbReference type="EMBL" id="RYU91786.1"/>
    </source>
</evidence>
<dbReference type="Proteomes" id="UP000293162">
    <property type="component" value="Unassembled WGS sequence"/>
</dbReference>
<dbReference type="RefSeq" id="WP_130024286.1">
    <property type="nucleotide sequence ID" value="NZ_SEWF01000092.1"/>
</dbReference>
<evidence type="ECO:0000256" key="1">
    <source>
        <dbReference type="SAM" id="SignalP"/>
    </source>
</evidence>
<feature type="signal peptide" evidence="1">
    <location>
        <begin position="1"/>
        <end position="23"/>
    </location>
</feature>
<accession>A0A4Q5LQM5</accession>
<protein>
    <submittedName>
        <fullName evidence="2">Uncharacterized protein</fullName>
    </submittedName>
</protein>
<organism evidence="2 3">
    <name type="scientific">Emticicia agri</name>
    <dbReference type="NCBI Taxonomy" id="2492393"/>
    <lineage>
        <taxon>Bacteria</taxon>
        <taxon>Pseudomonadati</taxon>
        <taxon>Bacteroidota</taxon>
        <taxon>Cytophagia</taxon>
        <taxon>Cytophagales</taxon>
        <taxon>Leadbetterellaceae</taxon>
        <taxon>Emticicia</taxon>
    </lineage>
</organism>
<proteinExistence type="predicted"/>
<keyword evidence="1" id="KW-0732">Signal</keyword>
<reference evidence="2 3" key="1">
    <citation type="submission" date="2019-02" db="EMBL/GenBank/DDBJ databases">
        <title>Bacterial novel species Emticicia sp. 17J42-9 isolated from soil.</title>
        <authorList>
            <person name="Jung H.-Y."/>
        </authorList>
    </citation>
    <scope>NUCLEOTIDE SEQUENCE [LARGE SCALE GENOMIC DNA]</scope>
    <source>
        <strain evidence="2 3">17J42-9</strain>
    </source>
</reference>
<dbReference type="EMBL" id="SEWF01000092">
    <property type="protein sequence ID" value="RYU91786.1"/>
    <property type="molecule type" value="Genomic_DNA"/>
</dbReference>